<evidence type="ECO:0000256" key="2">
    <source>
        <dbReference type="HAMAP-Rule" id="MF_00758"/>
    </source>
</evidence>
<keyword evidence="4" id="KW-1185">Reference proteome</keyword>
<dbReference type="NCBIfam" id="NF001266">
    <property type="entry name" value="PRK00228.1-1"/>
    <property type="match status" value="1"/>
</dbReference>
<dbReference type="HAMAP" id="MF_00758">
    <property type="entry name" value="UPF0301"/>
    <property type="match status" value="1"/>
</dbReference>
<evidence type="ECO:0000313" key="3">
    <source>
        <dbReference type="EMBL" id="ALO45098.1"/>
    </source>
</evidence>
<dbReference type="STRING" id="1249552.PS2015_411"/>
<dbReference type="Proteomes" id="UP000065641">
    <property type="component" value="Chromosome"/>
</dbReference>
<sequence length="198" mass="21505">MGSMNRPLEENASSLEHHFLIAMPQLRDPHFNGSVTYIWKHNADGALGVVINRPARLPVTDLMNELKITVNPELDGRLNEEKVMSGGPVERHKGFIIHPAGTEWEYTMAANDDVSISMSRDILEAIAKGEGPDQYIIALGCAGWEGGQLEREIIDNAWLTVPADPAILFSKDYDNMASAAAGVLGVSLSQLSSLTGHS</sequence>
<comment type="similarity">
    <text evidence="1 2">Belongs to the UPF0301 (AlgH) family.</text>
</comment>
<dbReference type="KEGG" id="pspi:PS2015_411"/>
<gene>
    <name evidence="3" type="ORF">PS2015_411</name>
</gene>
<dbReference type="AlphaFoldDB" id="A0A0S2K9X8"/>
<evidence type="ECO:0000313" key="4">
    <source>
        <dbReference type="Proteomes" id="UP000065641"/>
    </source>
</evidence>
<reference evidence="3 4" key="1">
    <citation type="submission" date="2015-11" db="EMBL/GenBank/DDBJ databases">
        <authorList>
            <person name="Zhang Y."/>
            <person name="Guo Z."/>
        </authorList>
    </citation>
    <scope>NUCLEOTIDE SEQUENCE [LARGE SCALE GENOMIC DNA]</scope>
    <source>
        <strain evidence="3 4">KCTC 32221</strain>
    </source>
</reference>
<dbReference type="Pfam" id="PF02622">
    <property type="entry name" value="DUF179"/>
    <property type="match status" value="1"/>
</dbReference>
<name>A0A0S2K9X8_9GAMM</name>
<accession>A0A0S2K9X8</accession>
<dbReference type="GO" id="GO:0005829">
    <property type="term" value="C:cytosol"/>
    <property type="evidence" value="ECO:0007669"/>
    <property type="project" value="TreeGrafter"/>
</dbReference>
<dbReference type="PANTHER" id="PTHR30327:SF1">
    <property type="entry name" value="UPF0301 PROTEIN YQGE"/>
    <property type="match status" value="1"/>
</dbReference>
<proteinExistence type="inferred from homology"/>
<dbReference type="InterPro" id="IPR003774">
    <property type="entry name" value="AlgH-like"/>
</dbReference>
<dbReference type="EMBL" id="CP013189">
    <property type="protein sequence ID" value="ALO45098.1"/>
    <property type="molecule type" value="Genomic_DNA"/>
</dbReference>
<dbReference type="PATRIC" id="fig|1249552.3.peg.417"/>
<dbReference type="PANTHER" id="PTHR30327">
    <property type="entry name" value="UNCHARACTERIZED PROTEIN YQGE"/>
    <property type="match status" value="1"/>
</dbReference>
<protein>
    <recommendedName>
        <fullName evidence="2">UPF0301 protein PS2015_411</fullName>
    </recommendedName>
</protein>
<organism evidence="3 4">
    <name type="scientific">Pseudohongiella spirulinae</name>
    <dbReference type="NCBI Taxonomy" id="1249552"/>
    <lineage>
        <taxon>Bacteria</taxon>
        <taxon>Pseudomonadati</taxon>
        <taxon>Pseudomonadota</taxon>
        <taxon>Gammaproteobacteria</taxon>
        <taxon>Pseudomonadales</taxon>
        <taxon>Pseudohongiellaceae</taxon>
        <taxon>Pseudohongiella</taxon>
    </lineage>
</organism>
<dbReference type="Gene3D" id="3.40.1740.10">
    <property type="entry name" value="VC0467-like"/>
    <property type="match status" value="1"/>
</dbReference>
<evidence type="ECO:0000256" key="1">
    <source>
        <dbReference type="ARBA" id="ARBA00009600"/>
    </source>
</evidence>
<dbReference type="SUPFAM" id="SSF143456">
    <property type="entry name" value="VC0467-like"/>
    <property type="match status" value="1"/>
</dbReference>